<dbReference type="PANTHER" id="PTHR36427:SF3">
    <property type="entry name" value="LARGE RIBOSOMAL SUBUNIT PROTEIN UL1M"/>
    <property type="match status" value="1"/>
</dbReference>
<keyword evidence="4" id="KW-0175">Coiled coil</keyword>
<evidence type="ECO:0000256" key="1">
    <source>
        <dbReference type="ARBA" id="ARBA00010531"/>
    </source>
</evidence>
<dbReference type="KEGG" id="cdu:CD36_50070"/>
<dbReference type="InterPro" id="IPR023674">
    <property type="entry name" value="Ribosomal_uL1-like"/>
</dbReference>
<evidence type="ECO:0000313" key="6">
    <source>
        <dbReference type="EMBL" id="CAX41388.1"/>
    </source>
</evidence>
<dbReference type="VEuPathDB" id="FungiDB:CD36_50070"/>
<dbReference type="InterPro" id="IPR016095">
    <property type="entry name" value="Ribosomal_uL1_3-a/b-sand"/>
</dbReference>
<dbReference type="eggNOG" id="KOG1569">
    <property type="taxonomic scope" value="Eukaryota"/>
</dbReference>
<dbReference type="AlphaFoldDB" id="B9WGV0"/>
<keyword evidence="3" id="KW-0687">Ribonucleoprotein</keyword>
<dbReference type="GeneID" id="8048069"/>
<dbReference type="Pfam" id="PF00687">
    <property type="entry name" value="Ribosomal_L1"/>
    <property type="match status" value="1"/>
</dbReference>
<sequence>MFKYVPTRSIPAYTSSIRTAVTLRSNLQKEKDQAKKRKLRQELKFNALDNPIDHPLHMPIAKALNILRSLEVGKPADKTTISCNIYVRQEQGAAPIQTKVDIPFPVQRKTKAVVFTTQQPVIEELKKAGIETFGGRDLLDKFLNQELTPDLFTHAFATQEMEPHLKAVARILGPAGLQPTAKKGTVTDDINTILDVIRSFQIKQKDNHISFPVGNCTFSDAQIMSNIKAISDKIYSKIDPNATKKTRLGYCYIGTANSPGLVIDFK</sequence>
<evidence type="ECO:0000256" key="3">
    <source>
        <dbReference type="ARBA" id="ARBA00023274"/>
    </source>
</evidence>
<dbReference type="SUPFAM" id="SSF56808">
    <property type="entry name" value="Ribosomal protein L1"/>
    <property type="match status" value="1"/>
</dbReference>
<evidence type="ECO:0000313" key="7">
    <source>
        <dbReference type="Proteomes" id="UP000002605"/>
    </source>
</evidence>
<dbReference type="GO" id="GO:0003723">
    <property type="term" value="F:RNA binding"/>
    <property type="evidence" value="ECO:0007669"/>
    <property type="project" value="InterPro"/>
</dbReference>
<dbReference type="Gene3D" id="3.30.190.20">
    <property type="match status" value="1"/>
</dbReference>
<dbReference type="CGD" id="CAL0000161678">
    <property type="gene designation" value="Cd36_50070"/>
</dbReference>
<protein>
    <submittedName>
        <fullName evidence="6">Mitochondrial ribosomal protein, large subunit, putative</fullName>
    </submittedName>
</protein>
<proteinExistence type="inferred from homology"/>
<dbReference type="GO" id="GO:0005762">
    <property type="term" value="C:mitochondrial large ribosomal subunit"/>
    <property type="evidence" value="ECO:0007669"/>
    <property type="project" value="TreeGrafter"/>
</dbReference>
<feature type="coiled-coil region" evidence="4">
    <location>
        <begin position="17"/>
        <end position="44"/>
    </location>
</feature>
<dbReference type="InterPro" id="IPR002143">
    <property type="entry name" value="Ribosomal_uL1"/>
</dbReference>
<dbReference type="OrthoDB" id="1747252at2759"/>
<dbReference type="Gene3D" id="3.40.50.790">
    <property type="match status" value="1"/>
</dbReference>
<keyword evidence="7" id="KW-1185">Reference proteome</keyword>
<organism evidence="6 7">
    <name type="scientific">Candida dubliniensis (strain CD36 / ATCC MYA-646 / CBS 7987 / NCPF 3949 / NRRL Y-17841)</name>
    <name type="common">Yeast</name>
    <dbReference type="NCBI Taxonomy" id="573826"/>
    <lineage>
        <taxon>Eukaryota</taxon>
        <taxon>Fungi</taxon>
        <taxon>Dikarya</taxon>
        <taxon>Ascomycota</taxon>
        <taxon>Saccharomycotina</taxon>
        <taxon>Pichiomycetes</taxon>
        <taxon>Debaryomycetaceae</taxon>
        <taxon>Candida/Lodderomyces clade</taxon>
        <taxon>Candida</taxon>
    </lineage>
</organism>
<dbReference type="GO" id="GO:0003735">
    <property type="term" value="F:structural constituent of ribosome"/>
    <property type="evidence" value="ECO:0007669"/>
    <property type="project" value="InterPro"/>
</dbReference>
<evidence type="ECO:0000313" key="5">
    <source>
        <dbReference type="CGD" id="CAL0000161678"/>
    </source>
</evidence>
<reference evidence="6 7" key="1">
    <citation type="journal article" date="2009" name="Genome Res.">
        <title>Comparative genomics of the fungal pathogens Candida dubliniensis and Candida albicans.</title>
        <authorList>
            <person name="Jackson A.P."/>
            <person name="Gamble J.A."/>
            <person name="Yeomans T."/>
            <person name="Moran G.P."/>
            <person name="Saunders D."/>
            <person name="Harris D."/>
            <person name="Aslett M."/>
            <person name="Barrell J.F."/>
            <person name="Butler G."/>
            <person name="Citiulo F."/>
            <person name="Coleman D.C."/>
            <person name="de Groot P.W.J."/>
            <person name="Goodwin T.J."/>
            <person name="Quail M.A."/>
            <person name="McQuillan J."/>
            <person name="Munro C.A."/>
            <person name="Pain A."/>
            <person name="Poulter R.T."/>
            <person name="Rajandream M.A."/>
            <person name="Renauld H."/>
            <person name="Spiering M.J."/>
            <person name="Tivey A."/>
            <person name="Gow N.A.R."/>
            <person name="Barrell B."/>
            <person name="Sullivan D.J."/>
            <person name="Berriman M."/>
        </authorList>
    </citation>
    <scope>NUCLEOTIDE SEQUENCE [LARGE SCALE GENOMIC DNA]</scope>
    <source>
        <strain evidence="7">CD36 / ATCC MYA-646 / CBS 7987 / NCPF 3949 / NRRL Y-17841</strain>
    </source>
</reference>
<accession>B9WGV0</accession>
<name>B9WGV0_CANDC</name>
<evidence type="ECO:0000256" key="4">
    <source>
        <dbReference type="SAM" id="Coils"/>
    </source>
</evidence>
<dbReference type="Proteomes" id="UP000002605">
    <property type="component" value="Chromosome 5"/>
</dbReference>
<dbReference type="HOGENOM" id="CLU_062853_1_1_1"/>
<dbReference type="PANTHER" id="PTHR36427">
    <property type="entry name" value="54S RIBOSOMAL PROTEIN L1, MITOCHONDRIAL"/>
    <property type="match status" value="1"/>
</dbReference>
<gene>
    <name evidence="5" type="ordered locus">Cd36_50070</name>
    <name evidence="6" type="ORF">CD36_50070</name>
</gene>
<evidence type="ECO:0000256" key="2">
    <source>
        <dbReference type="ARBA" id="ARBA00022980"/>
    </source>
</evidence>
<dbReference type="InterPro" id="IPR028364">
    <property type="entry name" value="Ribosomal_uL1/biogenesis"/>
</dbReference>
<dbReference type="PIRSF" id="PIRSF002155">
    <property type="entry name" value="Ribosomal_L1"/>
    <property type="match status" value="1"/>
</dbReference>
<dbReference type="EMBL" id="FM992692">
    <property type="protein sequence ID" value="CAX41388.1"/>
    <property type="molecule type" value="Genomic_DNA"/>
</dbReference>
<comment type="similarity">
    <text evidence="1">Belongs to the universal ribosomal protein uL1 family.</text>
</comment>
<keyword evidence="2 6" id="KW-0689">Ribosomal protein</keyword>
<dbReference type="GO" id="GO:0006412">
    <property type="term" value="P:translation"/>
    <property type="evidence" value="ECO:0007669"/>
    <property type="project" value="InterPro"/>
</dbReference>
<dbReference type="CDD" id="cd00403">
    <property type="entry name" value="Ribosomal_L1"/>
    <property type="match status" value="1"/>
</dbReference>
<dbReference type="RefSeq" id="XP_002420313.1">
    <property type="nucleotide sequence ID" value="XM_002420268.1"/>
</dbReference>